<protein>
    <submittedName>
        <fullName evidence="7">APC family permease</fullName>
    </submittedName>
</protein>
<dbReference type="InterPro" id="IPR002293">
    <property type="entry name" value="AA/rel_permease1"/>
</dbReference>
<keyword evidence="2" id="KW-1003">Cell membrane</keyword>
<comment type="subcellular location">
    <subcellularLocation>
        <location evidence="1">Cell membrane</location>
        <topology evidence="1">Multi-pass membrane protein</topology>
    </subcellularLocation>
</comment>
<dbReference type="Gene3D" id="1.20.1740.10">
    <property type="entry name" value="Amino acid/polyamine transporter I"/>
    <property type="match status" value="1"/>
</dbReference>
<feature type="transmembrane region" description="Helical" evidence="6">
    <location>
        <begin position="277"/>
        <end position="302"/>
    </location>
</feature>
<keyword evidence="8" id="KW-1185">Reference proteome</keyword>
<feature type="transmembrane region" description="Helical" evidence="6">
    <location>
        <begin position="197"/>
        <end position="219"/>
    </location>
</feature>
<feature type="transmembrane region" description="Helical" evidence="6">
    <location>
        <begin position="83"/>
        <end position="110"/>
    </location>
</feature>
<dbReference type="Proteomes" id="UP000585050">
    <property type="component" value="Unassembled WGS sequence"/>
</dbReference>
<dbReference type="GO" id="GO:0022857">
    <property type="term" value="F:transmembrane transporter activity"/>
    <property type="evidence" value="ECO:0007669"/>
    <property type="project" value="InterPro"/>
</dbReference>
<evidence type="ECO:0000256" key="6">
    <source>
        <dbReference type="SAM" id="Phobius"/>
    </source>
</evidence>
<evidence type="ECO:0000256" key="2">
    <source>
        <dbReference type="ARBA" id="ARBA00022475"/>
    </source>
</evidence>
<evidence type="ECO:0000313" key="8">
    <source>
        <dbReference type="Proteomes" id="UP000585050"/>
    </source>
</evidence>
<reference evidence="7 8" key="1">
    <citation type="submission" date="2020-04" db="EMBL/GenBank/DDBJ databases">
        <title>Flammeovirga sp. SR4, a novel species isolated from seawater.</title>
        <authorList>
            <person name="Wang X."/>
        </authorList>
    </citation>
    <scope>NUCLEOTIDE SEQUENCE [LARGE SCALE GENOMIC DNA]</scope>
    <source>
        <strain evidence="7 8">SR4</strain>
    </source>
</reference>
<keyword evidence="4 6" id="KW-1133">Transmembrane helix</keyword>
<dbReference type="Pfam" id="PF13520">
    <property type="entry name" value="AA_permease_2"/>
    <property type="match status" value="1"/>
</dbReference>
<feature type="transmembrane region" description="Helical" evidence="6">
    <location>
        <begin position="130"/>
        <end position="147"/>
    </location>
</feature>
<evidence type="ECO:0000313" key="7">
    <source>
        <dbReference type="EMBL" id="NLR90417.1"/>
    </source>
</evidence>
<sequence>MTDKKEEKEQIGLKDAVSIGIGGMVGGGIFAVLGLSVELAKGGVPISFLVAGCIALMTAYSYAKLSVAYPDEGGTVRFIYEGFGYSVLSGGLNNMLWVSYIIMLSLYSSAFGAYASGMFDITGDHIVDKHIFISAIILFSTFINYYSIKVVGEVESFAVIIKLIILLAFVAAGFWGITENPNFIQLSPENWESPVQLIAGGMVIFVAYEGFELIANSAPDIKHPMKNTPKAYYYSVIFVILLYIAIAVVTVGSLDFADIGKAQDYALAEAAKPKFGQIGFTIISIAAMISTFSAINATLLGGSRTNYEVALYHELPEEFTKQLWGKPLGLLIISIFTLVIANTIDLESISTSGSAGFLVIFGIVNFIAFKKRKTIFANKSITIIGFICCILAFIILTIQQIQENATGIIIAFSIFGTCFLGEWLYKKHLKKKIDHQ</sequence>
<evidence type="ECO:0000256" key="4">
    <source>
        <dbReference type="ARBA" id="ARBA00022989"/>
    </source>
</evidence>
<dbReference type="PIRSF" id="PIRSF006060">
    <property type="entry name" value="AA_transporter"/>
    <property type="match status" value="1"/>
</dbReference>
<dbReference type="GO" id="GO:0005886">
    <property type="term" value="C:plasma membrane"/>
    <property type="evidence" value="ECO:0007669"/>
    <property type="project" value="UniProtKB-SubCell"/>
</dbReference>
<feature type="transmembrane region" description="Helical" evidence="6">
    <location>
        <begin position="231"/>
        <end position="257"/>
    </location>
</feature>
<gene>
    <name evidence="7" type="ORF">HGP29_04330</name>
</gene>
<feature type="transmembrane region" description="Helical" evidence="6">
    <location>
        <begin position="381"/>
        <end position="401"/>
    </location>
</feature>
<feature type="transmembrane region" description="Helical" evidence="6">
    <location>
        <begin position="43"/>
        <end position="63"/>
    </location>
</feature>
<dbReference type="RefSeq" id="WP_168881117.1">
    <property type="nucleotide sequence ID" value="NZ_JABAIL010000001.1"/>
</dbReference>
<keyword evidence="3 6" id="KW-0812">Transmembrane</keyword>
<feature type="transmembrane region" description="Helical" evidence="6">
    <location>
        <begin position="323"/>
        <end position="344"/>
    </location>
</feature>
<name>A0A7X8SHU4_9BACT</name>
<feature type="transmembrane region" description="Helical" evidence="6">
    <location>
        <begin position="12"/>
        <end position="37"/>
    </location>
</feature>
<dbReference type="PANTHER" id="PTHR42770:SF11">
    <property type="entry name" value="INNER MEMBRANE TRANSPORT PROTEIN YBAT"/>
    <property type="match status" value="1"/>
</dbReference>
<evidence type="ECO:0000256" key="3">
    <source>
        <dbReference type="ARBA" id="ARBA00022692"/>
    </source>
</evidence>
<dbReference type="EMBL" id="JABAIL010000001">
    <property type="protein sequence ID" value="NLR90417.1"/>
    <property type="molecule type" value="Genomic_DNA"/>
</dbReference>
<comment type="caution">
    <text evidence="7">The sequence shown here is derived from an EMBL/GenBank/DDBJ whole genome shotgun (WGS) entry which is preliminary data.</text>
</comment>
<dbReference type="AlphaFoldDB" id="A0A7X8SHU4"/>
<proteinExistence type="predicted"/>
<evidence type="ECO:0000256" key="5">
    <source>
        <dbReference type="ARBA" id="ARBA00023136"/>
    </source>
</evidence>
<keyword evidence="5 6" id="KW-0472">Membrane</keyword>
<dbReference type="InterPro" id="IPR050367">
    <property type="entry name" value="APC_superfamily"/>
</dbReference>
<feature type="transmembrane region" description="Helical" evidence="6">
    <location>
        <begin position="159"/>
        <end position="177"/>
    </location>
</feature>
<feature type="transmembrane region" description="Helical" evidence="6">
    <location>
        <begin position="407"/>
        <end position="425"/>
    </location>
</feature>
<accession>A0A7X8SHU4</accession>
<feature type="transmembrane region" description="Helical" evidence="6">
    <location>
        <begin position="350"/>
        <end position="369"/>
    </location>
</feature>
<dbReference type="PANTHER" id="PTHR42770">
    <property type="entry name" value="AMINO ACID TRANSPORTER-RELATED"/>
    <property type="match status" value="1"/>
</dbReference>
<evidence type="ECO:0000256" key="1">
    <source>
        <dbReference type="ARBA" id="ARBA00004651"/>
    </source>
</evidence>
<organism evidence="7 8">
    <name type="scientific">Flammeovirga agarivorans</name>
    <dbReference type="NCBI Taxonomy" id="2726742"/>
    <lineage>
        <taxon>Bacteria</taxon>
        <taxon>Pseudomonadati</taxon>
        <taxon>Bacteroidota</taxon>
        <taxon>Cytophagia</taxon>
        <taxon>Cytophagales</taxon>
        <taxon>Flammeovirgaceae</taxon>
        <taxon>Flammeovirga</taxon>
    </lineage>
</organism>